<dbReference type="Proteomes" id="UP001472677">
    <property type="component" value="Unassembled WGS sequence"/>
</dbReference>
<proteinExistence type="predicted"/>
<sequence length="109" mass="12140">MSPSCVKPWPSSCSWCRAELNRTFGSLFRRRFKDSPELVLVLRFRLQTPLSSIVCLAQPVRSAQFREPVITGSSTVAERSRYLLDRHDLLFQIPVGCSCSGAGGPTPIL</sequence>
<accession>A0ABR2BCJ0</accession>
<keyword evidence="2" id="KW-1185">Reference proteome</keyword>
<gene>
    <name evidence="1" type="ORF">V6N12_005684</name>
</gene>
<reference evidence="1 2" key="1">
    <citation type="journal article" date="2024" name="G3 (Bethesda)">
        <title>Genome assembly of Hibiscus sabdariffa L. provides insights into metabolisms of medicinal natural products.</title>
        <authorList>
            <person name="Kim T."/>
        </authorList>
    </citation>
    <scope>NUCLEOTIDE SEQUENCE [LARGE SCALE GENOMIC DNA]</scope>
    <source>
        <strain evidence="1">TK-2024</strain>
        <tissue evidence="1">Old leaves</tissue>
    </source>
</reference>
<comment type="caution">
    <text evidence="1">The sequence shown here is derived from an EMBL/GenBank/DDBJ whole genome shotgun (WGS) entry which is preliminary data.</text>
</comment>
<evidence type="ECO:0000313" key="2">
    <source>
        <dbReference type="Proteomes" id="UP001472677"/>
    </source>
</evidence>
<evidence type="ECO:0000313" key="1">
    <source>
        <dbReference type="EMBL" id="KAK8504145.1"/>
    </source>
</evidence>
<name>A0ABR2BCJ0_9ROSI</name>
<dbReference type="EMBL" id="JBBPBM010000145">
    <property type="protein sequence ID" value="KAK8504145.1"/>
    <property type="molecule type" value="Genomic_DNA"/>
</dbReference>
<organism evidence="1 2">
    <name type="scientific">Hibiscus sabdariffa</name>
    <name type="common">roselle</name>
    <dbReference type="NCBI Taxonomy" id="183260"/>
    <lineage>
        <taxon>Eukaryota</taxon>
        <taxon>Viridiplantae</taxon>
        <taxon>Streptophyta</taxon>
        <taxon>Embryophyta</taxon>
        <taxon>Tracheophyta</taxon>
        <taxon>Spermatophyta</taxon>
        <taxon>Magnoliopsida</taxon>
        <taxon>eudicotyledons</taxon>
        <taxon>Gunneridae</taxon>
        <taxon>Pentapetalae</taxon>
        <taxon>rosids</taxon>
        <taxon>malvids</taxon>
        <taxon>Malvales</taxon>
        <taxon>Malvaceae</taxon>
        <taxon>Malvoideae</taxon>
        <taxon>Hibiscus</taxon>
    </lineage>
</organism>
<protein>
    <submittedName>
        <fullName evidence="1">Uncharacterized protein</fullName>
    </submittedName>
</protein>